<feature type="signal peptide" evidence="1">
    <location>
        <begin position="1"/>
        <end position="18"/>
    </location>
</feature>
<keyword evidence="1" id="KW-0732">Signal</keyword>
<reference evidence="3" key="1">
    <citation type="submission" date="2021-06" db="EMBL/GenBank/DDBJ databases">
        <title>Comparative genomics, transcriptomics and evolutionary studies reveal genomic signatures of adaptation to plant cell wall in hemibiotrophic fungi.</title>
        <authorList>
            <consortium name="DOE Joint Genome Institute"/>
            <person name="Baroncelli R."/>
            <person name="Diaz J.F."/>
            <person name="Benocci T."/>
            <person name="Peng M."/>
            <person name="Battaglia E."/>
            <person name="Haridas S."/>
            <person name="Andreopoulos W."/>
            <person name="Labutti K."/>
            <person name="Pangilinan J."/>
            <person name="Floch G.L."/>
            <person name="Makela M.R."/>
            <person name="Henrissat B."/>
            <person name="Grigoriev I.V."/>
            <person name="Crouch J.A."/>
            <person name="De Vries R.P."/>
            <person name="Sukno S.A."/>
            <person name="Thon M.R."/>
        </authorList>
    </citation>
    <scope>NUCLEOTIDE SEQUENCE</scope>
    <source>
        <strain evidence="3">CBS 193.32</strain>
    </source>
</reference>
<dbReference type="InterPro" id="IPR058645">
    <property type="entry name" value="NTF2-like_dom_7"/>
</dbReference>
<name>A0AAJ0AJ57_9PEZI</name>
<dbReference type="GeneID" id="85465054"/>
<sequence>MKLSTLPAALALFASISGTHPTAHPYANCITQSRANKFVERWIGVVTRQNTDLGNQTATLDVILDDDFQEHSNSVRSLLELPASISYTTTDSAAPVESKELT</sequence>
<dbReference type="RefSeq" id="XP_060428872.1">
    <property type="nucleotide sequence ID" value="XM_060580528.1"/>
</dbReference>
<protein>
    <recommendedName>
        <fullName evidence="2">NTF2-like domain-containing protein</fullName>
    </recommendedName>
</protein>
<dbReference type="EMBL" id="JAHMHR010000023">
    <property type="protein sequence ID" value="KAK1674869.1"/>
    <property type="molecule type" value="Genomic_DNA"/>
</dbReference>
<organism evidence="3 4">
    <name type="scientific">Colletotrichum godetiae</name>
    <dbReference type="NCBI Taxonomy" id="1209918"/>
    <lineage>
        <taxon>Eukaryota</taxon>
        <taxon>Fungi</taxon>
        <taxon>Dikarya</taxon>
        <taxon>Ascomycota</taxon>
        <taxon>Pezizomycotina</taxon>
        <taxon>Sordariomycetes</taxon>
        <taxon>Hypocreomycetidae</taxon>
        <taxon>Glomerellales</taxon>
        <taxon>Glomerellaceae</taxon>
        <taxon>Colletotrichum</taxon>
        <taxon>Colletotrichum acutatum species complex</taxon>
    </lineage>
</organism>
<feature type="domain" description="NTF2-like" evidence="2">
    <location>
        <begin position="28"/>
        <end position="93"/>
    </location>
</feature>
<evidence type="ECO:0000313" key="4">
    <source>
        <dbReference type="Proteomes" id="UP001224890"/>
    </source>
</evidence>
<evidence type="ECO:0000259" key="2">
    <source>
        <dbReference type="Pfam" id="PF26534"/>
    </source>
</evidence>
<dbReference type="Proteomes" id="UP001224890">
    <property type="component" value="Unassembled WGS sequence"/>
</dbReference>
<evidence type="ECO:0000313" key="3">
    <source>
        <dbReference type="EMBL" id="KAK1674869.1"/>
    </source>
</evidence>
<proteinExistence type="predicted"/>
<gene>
    <name evidence="3" type="ORF">BDP55DRAFT_745113</name>
</gene>
<keyword evidence="4" id="KW-1185">Reference proteome</keyword>
<dbReference type="Pfam" id="PF26534">
    <property type="entry name" value="NTF2_7"/>
    <property type="match status" value="1"/>
</dbReference>
<accession>A0AAJ0AJ57</accession>
<feature type="chain" id="PRO_5042469191" description="NTF2-like domain-containing protein" evidence="1">
    <location>
        <begin position="19"/>
        <end position="102"/>
    </location>
</feature>
<comment type="caution">
    <text evidence="3">The sequence shown here is derived from an EMBL/GenBank/DDBJ whole genome shotgun (WGS) entry which is preliminary data.</text>
</comment>
<evidence type="ECO:0000256" key="1">
    <source>
        <dbReference type="SAM" id="SignalP"/>
    </source>
</evidence>
<dbReference type="AlphaFoldDB" id="A0AAJ0AJ57"/>